<keyword evidence="4 16" id="KW-0349">Heme</keyword>
<evidence type="ECO:0000259" key="20">
    <source>
        <dbReference type="PROSITE" id="PS50857"/>
    </source>
</evidence>
<feature type="domain" description="Cytochrome c" evidence="22">
    <location>
        <begin position="248"/>
        <end position="342"/>
    </location>
</feature>
<dbReference type="AlphaFoldDB" id="A0A841RJF6"/>
<comment type="cofactor">
    <cofactor evidence="18">
        <name>Cu cation</name>
        <dbReference type="ChEBI" id="CHEBI:23378"/>
    </cofactor>
    <text evidence="18">Binds a copper A center.</text>
</comment>
<accession>A0A841RJF6</accession>
<dbReference type="SUPFAM" id="SSF81464">
    <property type="entry name" value="Cytochrome c oxidase subunit II-like, transmembrane region"/>
    <property type="match status" value="1"/>
</dbReference>
<keyword evidence="7 16" id="KW-0479">Metal-binding</keyword>
<dbReference type="PANTHER" id="PTHR22888">
    <property type="entry name" value="CYTOCHROME C OXIDASE, SUBUNIT II"/>
    <property type="match status" value="1"/>
</dbReference>
<evidence type="ECO:0000256" key="17">
    <source>
        <dbReference type="RuleBase" id="RU000456"/>
    </source>
</evidence>
<dbReference type="InterPro" id="IPR014222">
    <property type="entry name" value="Cyt_c_oxidase_su2"/>
</dbReference>
<reference evidence="23 24" key="1">
    <citation type="submission" date="2020-08" db="EMBL/GenBank/DDBJ databases">
        <title>Genomic Encyclopedia of Type Strains, Phase IV (KMG-IV): sequencing the most valuable type-strain genomes for metagenomic binning, comparative biology and taxonomic classification.</title>
        <authorList>
            <person name="Goeker M."/>
        </authorList>
    </citation>
    <scope>NUCLEOTIDE SEQUENCE [LARGE SCALE GENOMIC DNA]</scope>
    <source>
        <strain evidence="23 24">DSM 11805</strain>
    </source>
</reference>
<keyword evidence="10 19" id="KW-1133">Transmembrane helix</keyword>
<evidence type="ECO:0000256" key="11">
    <source>
        <dbReference type="ARBA" id="ARBA00023004"/>
    </source>
</evidence>
<dbReference type="GO" id="GO:0016491">
    <property type="term" value="F:oxidoreductase activity"/>
    <property type="evidence" value="ECO:0007669"/>
    <property type="project" value="InterPro"/>
</dbReference>
<dbReference type="CDD" id="cd04213">
    <property type="entry name" value="CuRO_CcO_Caa3_II"/>
    <property type="match status" value="1"/>
</dbReference>
<dbReference type="InterPro" id="IPR045187">
    <property type="entry name" value="CcO_II"/>
</dbReference>
<dbReference type="InterPro" id="IPR011759">
    <property type="entry name" value="Cyt_c_oxidase_su2_TM_dom"/>
</dbReference>
<evidence type="ECO:0000313" key="23">
    <source>
        <dbReference type="EMBL" id="MBB6511325.1"/>
    </source>
</evidence>
<dbReference type="GO" id="GO:0005886">
    <property type="term" value="C:plasma membrane"/>
    <property type="evidence" value="ECO:0007669"/>
    <property type="project" value="UniProtKB-SubCell"/>
</dbReference>
<evidence type="ECO:0000256" key="5">
    <source>
        <dbReference type="ARBA" id="ARBA00022660"/>
    </source>
</evidence>
<dbReference type="Gene3D" id="2.60.40.420">
    <property type="entry name" value="Cupredoxins - blue copper proteins"/>
    <property type="match status" value="1"/>
</dbReference>
<evidence type="ECO:0000256" key="16">
    <source>
        <dbReference type="PROSITE-ProRule" id="PRU00433"/>
    </source>
</evidence>
<dbReference type="PROSITE" id="PS51007">
    <property type="entry name" value="CYTC"/>
    <property type="match status" value="1"/>
</dbReference>
<evidence type="ECO:0000256" key="14">
    <source>
        <dbReference type="ARBA" id="ARBA00024688"/>
    </source>
</evidence>
<comment type="function">
    <text evidence="14 18">Subunits I and II form the functional core of the enzyme complex. Electrons originating in cytochrome c are transferred via heme a and Cu(A) to the binuclear center formed by heme a3 and Cu(B).</text>
</comment>
<comment type="similarity">
    <text evidence="2 17">Belongs to the cytochrome c oxidase subunit 2 family.</text>
</comment>
<evidence type="ECO:0000256" key="9">
    <source>
        <dbReference type="ARBA" id="ARBA00022982"/>
    </source>
</evidence>
<keyword evidence="24" id="KW-1185">Reference proteome</keyword>
<feature type="domain" description="Cytochrome oxidase subunit II transmembrane region profile" evidence="21">
    <location>
        <begin position="23"/>
        <end position="121"/>
    </location>
</feature>
<dbReference type="RefSeq" id="WP_184243431.1">
    <property type="nucleotide sequence ID" value="NZ_BAAACU010000020.1"/>
</dbReference>
<dbReference type="InterPro" id="IPR036257">
    <property type="entry name" value="Cyt_c_oxidase_su2_TM_sf"/>
</dbReference>
<evidence type="ECO:0000256" key="4">
    <source>
        <dbReference type="ARBA" id="ARBA00022617"/>
    </source>
</evidence>
<keyword evidence="13 19" id="KW-0472">Membrane</keyword>
<evidence type="ECO:0000256" key="13">
    <source>
        <dbReference type="ARBA" id="ARBA00023136"/>
    </source>
</evidence>
<dbReference type="GO" id="GO:0005507">
    <property type="term" value="F:copper ion binding"/>
    <property type="evidence" value="ECO:0007669"/>
    <property type="project" value="InterPro"/>
</dbReference>
<dbReference type="Proteomes" id="UP000572212">
    <property type="component" value="Unassembled WGS sequence"/>
</dbReference>
<dbReference type="Pfam" id="PF00034">
    <property type="entry name" value="Cytochrom_C"/>
    <property type="match status" value="1"/>
</dbReference>
<dbReference type="SUPFAM" id="SSF46626">
    <property type="entry name" value="Cytochrome c"/>
    <property type="match status" value="1"/>
</dbReference>
<dbReference type="EC" id="7.1.1.9" evidence="18"/>
<dbReference type="EMBL" id="JACHON010000001">
    <property type="protein sequence ID" value="MBB6511325.1"/>
    <property type="molecule type" value="Genomic_DNA"/>
</dbReference>
<dbReference type="PROSITE" id="PS00078">
    <property type="entry name" value="COX2"/>
    <property type="match status" value="1"/>
</dbReference>
<dbReference type="Pfam" id="PF00116">
    <property type="entry name" value="COX2"/>
    <property type="match status" value="1"/>
</dbReference>
<keyword evidence="12 18" id="KW-0186">Copper</keyword>
<gene>
    <name evidence="23" type="ORF">GGQ92_000092</name>
</gene>
<evidence type="ECO:0000313" key="24">
    <source>
        <dbReference type="Proteomes" id="UP000572212"/>
    </source>
</evidence>
<evidence type="ECO:0000256" key="7">
    <source>
        <dbReference type="ARBA" id="ARBA00022723"/>
    </source>
</evidence>
<dbReference type="SUPFAM" id="SSF49503">
    <property type="entry name" value="Cupredoxins"/>
    <property type="match status" value="1"/>
</dbReference>
<evidence type="ECO:0000256" key="8">
    <source>
        <dbReference type="ARBA" id="ARBA00022967"/>
    </source>
</evidence>
<dbReference type="GO" id="GO:0004129">
    <property type="term" value="F:cytochrome-c oxidase activity"/>
    <property type="evidence" value="ECO:0007669"/>
    <property type="project" value="UniProtKB-EC"/>
</dbReference>
<dbReference type="InterPro" id="IPR034236">
    <property type="entry name" value="CuRO_CcO_Caa3_II"/>
</dbReference>
<keyword evidence="8" id="KW-1278">Translocase</keyword>
<dbReference type="PROSITE" id="PS50857">
    <property type="entry name" value="COX2_CUA"/>
    <property type="match status" value="1"/>
</dbReference>
<keyword evidence="5 17" id="KW-0679">Respiratory chain</keyword>
<keyword evidence="11 16" id="KW-0408">Iron</keyword>
<comment type="catalytic activity">
    <reaction evidence="15 18">
        <text>4 Fe(II)-[cytochrome c] + O2 + 8 H(+)(in) = 4 Fe(III)-[cytochrome c] + 2 H2O + 4 H(+)(out)</text>
        <dbReference type="Rhea" id="RHEA:11436"/>
        <dbReference type="Rhea" id="RHEA-COMP:10350"/>
        <dbReference type="Rhea" id="RHEA-COMP:14399"/>
        <dbReference type="ChEBI" id="CHEBI:15377"/>
        <dbReference type="ChEBI" id="CHEBI:15378"/>
        <dbReference type="ChEBI" id="CHEBI:15379"/>
        <dbReference type="ChEBI" id="CHEBI:29033"/>
        <dbReference type="ChEBI" id="CHEBI:29034"/>
        <dbReference type="EC" id="7.1.1.9"/>
    </reaction>
</comment>
<dbReference type="InterPro" id="IPR036909">
    <property type="entry name" value="Cyt_c-like_dom_sf"/>
</dbReference>
<organism evidence="23 24">
    <name type="scientific">Gracilibacillus halotolerans</name>
    <dbReference type="NCBI Taxonomy" id="74386"/>
    <lineage>
        <taxon>Bacteria</taxon>
        <taxon>Bacillati</taxon>
        <taxon>Bacillota</taxon>
        <taxon>Bacilli</taxon>
        <taxon>Bacillales</taxon>
        <taxon>Bacillaceae</taxon>
        <taxon>Gracilibacillus</taxon>
    </lineage>
</organism>
<feature type="transmembrane region" description="Helical" evidence="19">
    <location>
        <begin position="45"/>
        <end position="69"/>
    </location>
</feature>
<dbReference type="PROSITE" id="PS51257">
    <property type="entry name" value="PROKAR_LIPOPROTEIN"/>
    <property type="match status" value="1"/>
</dbReference>
<dbReference type="PROSITE" id="PS50999">
    <property type="entry name" value="COX2_TM"/>
    <property type="match status" value="1"/>
</dbReference>
<proteinExistence type="inferred from homology"/>
<comment type="subcellular location">
    <subcellularLocation>
        <location evidence="17">Cell membrane</location>
        <topology evidence="17">Multi-pass membrane protein</topology>
    </subcellularLocation>
    <subcellularLocation>
        <location evidence="1">Membrane</location>
        <topology evidence="1">Multi-pass membrane protein</topology>
    </subcellularLocation>
</comment>
<comment type="caution">
    <text evidence="23">The sequence shown here is derived from an EMBL/GenBank/DDBJ whole genome shotgun (WGS) entry which is preliminary data.</text>
</comment>
<dbReference type="Gene3D" id="1.10.287.90">
    <property type="match status" value="1"/>
</dbReference>
<dbReference type="InterPro" id="IPR008972">
    <property type="entry name" value="Cupredoxin"/>
</dbReference>
<protein>
    <recommendedName>
        <fullName evidence="18">Cytochrome c oxidase subunit 2</fullName>
        <ecNumber evidence="18">7.1.1.9</ecNumber>
    </recommendedName>
</protein>
<evidence type="ECO:0000256" key="15">
    <source>
        <dbReference type="ARBA" id="ARBA00047816"/>
    </source>
</evidence>
<evidence type="ECO:0000256" key="12">
    <source>
        <dbReference type="ARBA" id="ARBA00023008"/>
    </source>
</evidence>
<dbReference type="InterPro" id="IPR001505">
    <property type="entry name" value="Copper_CuA"/>
</dbReference>
<feature type="domain" description="Cytochrome oxidase subunit II copper A binding" evidence="20">
    <location>
        <begin position="124"/>
        <end position="236"/>
    </location>
</feature>
<name>A0A841RJF6_9BACI</name>
<sequence>MKKWVGKVRMLGLFSLMAIFLTACGKENLTALAPKGYSAERSFEVIIISILVMTIVFVVVMAIFTYVLIKYRRKKGQEDYVPEQIEGNKTLEIVWTIIPILLLVIIAVPTIATTYDLADESQKDDSINVNVTGKQFWWNFDYVNEGIQTSQDLYIPVDTRVYLNMISGDVIHSFWVPTLAGKMDVNPENENVMYIEAYEEGVYWGKCAEFCGDSHSLMDFKIVVVSQEEYDQWIENMGTPMEEEPATASAQEGKALFEQSCLSCHATDGATTAPAIGPNLTNFGNRTMIAGVLEHNKEELVEWIVDPASKKPGNGMLNAPYLQEGISTEDAEKIADYLLELKSTEVVPEFEPFEDQ</sequence>
<evidence type="ECO:0000256" key="6">
    <source>
        <dbReference type="ARBA" id="ARBA00022692"/>
    </source>
</evidence>
<keyword evidence="9 17" id="KW-0249">Electron transport</keyword>
<dbReference type="PANTHER" id="PTHR22888:SF10">
    <property type="entry name" value="CYTOCHROME C OXIDASE SUBUNIT 2"/>
    <property type="match status" value="1"/>
</dbReference>
<keyword evidence="3 17" id="KW-0813">Transport</keyword>
<evidence type="ECO:0000256" key="19">
    <source>
        <dbReference type="SAM" id="Phobius"/>
    </source>
</evidence>
<dbReference type="Pfam" id="PF02790">
    <property type="entry name" value="COX2_TM"/>
    <property type="match status" value="1"/>
</dbReference>
<evidence type="ECO:0000256" key="1">
    <source>
        <dbReference type="ARBA" id="ARBA00004141"/>
    </source>
</evidence>
<dbReference type="InterPro" id="IPR009056">
    <property type="entry name" value="Cyt_c-like_dom"/>
</dbReference>
<dbReference type="NCBIfam" id="TIGR02866">
    <property type="entry name" value="CoxB"/>
    <property type="match status" value="1"/>
</dbReference>
<evidence type="ECO:0000256" key="10">
    <source>
        <dbReference type="ARBA" id="ARBA00022989"/>
    </source>
</evidence>
<evidence type="ECO:0000256" key="3">
    <source>
        <dbReference type="ARBA" id="ARBA00022448"/>
    </source>
</evidence>
<evidence type="ECO:0000259" key="21">
    <source>
        <dbReference type="PROSITE" id="PS50999"/>
    </source>
</evidence>
<evidence type="ECO:0000256" key="18">
    <source>
        <dbReference type="RuleBase" id="RU004024"/>
    </source>
</evidence>
<dbReference type="GO" id="GO:0020037">
    <property type="term" value="F:heme binding"/>
    <property type="evidence" value="ECO:0007669"/>
    <property type="project" value="InterPro"/>
</dbReference>
<feature type="transmembrane region" description="Helical" evidence="19">
    <location>
        <begin position="90"/>
        <end position="112"/>
    </location>
</feature>
<evidence type="ECO:0000256" key="2">
    <source>
        <dbReference type="ARBA" id="ARBA00007866"/>
    </source>
</evidence>
<evidence type="ECO:0000259" key="22">
    <source>
        <dbReference type="PROSITE" id="PS51007"/>
    </source>
</evidence>
<keyword evidence="6 17" id="KW-0812">Transmembrane</keyword>
<dbReference type="InterPro" id="IPR002429">
    <property type="entry name" value="CcO_II-like_C"/>
</dbReference>
<dbReference type="GO" id="GO:0042773">
    <property type="term" value="P:ATP synthesis coupled electron transport"/>
    <property type="evidence" value="ECO:0007669"/>
    <property type="project" value="TreeGrafter"/>
</dbReference>